<dbReference type="Proteomes" id="UP000053989">
    <property type="component" value="Unassembled WGS sequence"/>
</dbReference>
<organism evidence="1 2">
    <name type="scientific">Scleroderma citrinum Foug A</name>
    <dbReference type="NCBI Taxonomy" id="1036808"/>
    <lineage>
        <taxon>Eukaryota</taxon>
        <taxon>Fungi</taxon>
        <taxon>Dikarya</taxon>
        <taxon>Basidiomycota</taxon>
        <taxon>Agaricomycotina</taxon>
        <taxon>Agaricomycetes</taxon>
        <taxon>Agaricomycetidae</taxon>
        <taxon>Boletales</taxon>
        <taxon>Sclerodermatineae</taxon>
        <taxon>Sclerodermataceae</taxon>
        <taxon>Scleroderma</taxon>
    </lineage>
</organism>
<name>A0A0C2Z9J0_9AGAM</name>
<evidence type="ECO:0000313" key="2">
    <source>
        <dbReference type="Proteomes" id="UP000053989"/>
    </source>
</evidence>
<dbReference type="InParanoid" id="A0A0C2Z9J0"/>
<protein>
    <submittedName>
        <fullName evidence="1">Uncharacterized protein</fullName>
    </submittedName>
</protein>
<evidence type="ECO:0000313" key="1">
    <source>
        <dbReference type="EMBL" id="KIM58558.1"/>
    </source>
</evidence>
<dbReference type="OrthoDB" id="2975793at2759"/>
<keyword evidence="2" id="KW-1185">Reference proteome</keyword>
<dbReference type="EMBL" id="KN822084">
    <property type="protein sequence ID" value="KIM58558.1"/>
    <property type="molecule type" value="Genomic_DNA"/>
</dbReference>
<gene>
    <name evidence="1" type="ORF">SCLCIDRAFT_1218507</name>
</gene>
<dbReference type="AlphaFoldDB" id="A0A0C2Z9J0"/>
<accession>A0A0C2Z9J0</accession>
<reference evidence="2" key="2">
    <citation type="submission" date="2015-01" db="EMBL/GenBank/DDBJ databases">
        <title>Evolutionary Origins and Diversification of the Mycorrhizal Mutualists.</title>
        <authorList>
            <consortium name="DOE Joint Genome Institute"/>
            <consortium name="Mycorrhizal Genomics Consortium"/>
            <person name="Kohler A."/>
            <person name="Kuo A."/>
            <person name="Nagy L.G."/>
            <person name="Floudas D."/>
            <person name="Copeland A."/>
            <person name="Barry K.W."/>
            <person name="Cichocki N."/>
            <person name="Veneault-Fourrey C."/>
            <person name="LaButti K."/>
            <person name="Lindquist E.A."/>
            <person name="Lipzen A."/>
            <person name="Lundell T."/>
            <person name="Morin E."/>
            <person name="Murat C."/>
            <person name="Riley R."/>
            <person name="Ohm R."/>
            <person name="Sun H."/>
            <person name="Tunlid A."/>
            <person name="Henrissat B."/>
            <person name="Grigoriev I.V."/>
            <person name="Hibbett D.S."/>
            <person name="Martin F."/>
        </authorList>
    </citation>
    <scope>NUCLEOTIDE SEQUENCE [LARGE SCALE GENOMIC DNA]</scope>
    <source>
        <strain evidence="2">Foug A</strain>
    </source>
</reference>
<proteinExistence type="predicted"/>
<reference evidence="1 2" key="1">
    <citation type="submission" date="2014-04" db="EMBL/GenBank/DDBJ databases">
        <authorList>
            <consortium name="DOE Joint Genome Institute"/>
            <person name="Kuo A."/>
            <person name="Kohler A."/>
            <person name="Nagy L.G."/>
            <person name="Floudas D."/>
            <person name="Copeland A."/>
            <person name="Barry K.W."/>
            <person name="Cichocki N."/>
            <person name="Veneault-Fourrey C."/>
            <person name="LaButti K."/>
            <person name="Lindquist E.A."/>
            <person name="Lipzen A."/>
            <person name="Lundell T."/>
            <person name="Morin E."/>
            <person name="Murat C."/>
            <person name="Sun H."/>
            <person name="Tunlid A."/>
            <person name="Henrissat B."/>
            <person name="Grigoriev I.V."/>
            <person name="Hibbett D.S."/>
            <person name="Martin F."/>
            <person name="Nordberg H.P."/>
            <person name="Cantor M.N."/>
            <person name="Hua S.X."/>
        </authorList>
    </citation>
    <scope>NUCLEOTIDE SEQUENCE [LARGE SCALE GENOMIC DNA]</scope>
    <source>
        <strain evidence="1 2">Foug A</strain>
    </source>
</reference>
<dbReference type="HOGENOM" id="CLU_1563803_0_0_1"/>
<sequence>MTKSVVTCYMEKESWTGNFSVAAYLHMEITVKGDWSQFDKSTARSSRYKTLYAAKNSSEADIARISMVTVAERQATVKEDMMYGVLGTLGLDASFPVAYNIGFEEARLRVFEVLEPKILAHVIGTDWASGSSTNNKDSALPRVVGSTPVIGIQDDLSTREASYLASSGHGD</sequence>